<protein>
    <submittedName>
        <fullName evidence="2">Uncharacterized protein</fullName>
    </submittedName>
</protein>
<proteinExistence type="predicted"/>
<evidence type="ECO:0000313" key="3">
    <source>
        <dbReference type="Proteomes" id="UP000727407"/>
    </source>
</evidence>
<comment type="caution">
    <text evidence="2">The sequence shown here is derived from an EMBL/GenBank/DDBJ whole genome shotgun (WGS) entry which is preliminary data.</text>
</comment>
<evidence type="ECO:0000313" key="2">
    <source>
        <dbReference type="EMBL" id="KAF5908695.1"/>
    </source>
</evidence>
<feature type="non-terminal residue" evidence="2">
    <location>
        <position position="85"/>
    </location>
</feature>
<accession>A0A8J4U836</accession>
<feature type="chain" id="PRO_5035294494" evidence="1">
    <location>
        <begin position="28"/>
        <end position="85"/>
    </location>
</feature>
<organism evidence="2 3">
    <name type="scientific">Clarias magur</name>
    <name type="common">Asian catfish</name>
    <name type="synonym">Macropteronotus magur</name>
    <dbReference type="NCBI Taxonomy" id="1594786"/>
    <lineage>
        <taxon>Eukaryota</taxon>
        <taxon>Metazoa</taxon>
        <taxon>Chordata</taxon>
        <taxon>Craniata</taxon>
        <taxon>Vertebrata</taxon>
        <taxon>Euteleostomi</taxon>
        <taxon>Actinopterygii</taxon>
        <taxon>Neopterygii</taxon>
        <taxon>Teleostei</taxon>
        <taxon>Ostariophysi</taxon>
        <taxon>Siluriformes</taxon>
        <taxon>Clariidae</taxon>
        <taxon>Clarias</taxon>
    </lineage>
</organism>
<feature type="signal peptide" evidence="1">
    <location>
        <begin position="1"/>
        <end position="27"/>
    </location>
</feature>
<gene>
    <name evidence="2" type="ORF">DAT39_001524</name>
</gene>
<keyword evidence="1" id="KW-0732">Signal</keyword>
<dbReference type="AlphaFoldDB" id="A0A8J4U836"/>
<dbReference type="EMBL" id="QNUK01000011">
    <property type="protein sequence ID" value="KAF5908695.1"/>
    <property type="molecule type" value="Genomic_DNA"/>
</dbReference>
<name>A0A8J4U836_CLAMG</name>
<sequence>MQGLNRSKMPLTFAFALLLILPSLVSTQPVKPLNNKFVPLLPKGVSEVFDSENDIISPEEASGIFSGDCEDQVDIPIVVMAGGQY</sequence>
<reference evidence="2" key="1">
    <citation type="submission" date="2020-07" db="EMBL/GenBank/DDBJ databases">
        <title>Clarias magur genome sequencing, assembly and annotation.</title>
        <authorList>
            <person name="Kushwaha B."/>
            <person name="Kumar R."/>
            <person name="Das P."/>
            <person name="Joshi C.G."/>
            <person name="Kumar D."/>
            <person name="Nagpure N.S."/>
            <person name="Pandey M."/>
            <person name="Agarwal S."/>
            <person name="Srivastava S."/>
            <person name="Singh M."/>
            <person name="Sahoo L."/>
            <person name="Jayasankar P."/>
            <person name="Meher P.K."/>
            <person name="Koringa P.G."/>
            <person name="Iquebal M.A."/>
            <person name="Das S.P."/>
            <person name="Bit A."/>
            <person name="Patnaik S."/>
            <person name="Patel N."/>
            <person name="Shah T.M."/>
            <person name="Hinsu A."/>
            <person name="Jena J.K."/>
        </authorList>
    </citation>
    <scope>NUCLEOTIDE SEQUENCE</scope>
    <source>
        <strain evidence="2">CIFAMagur01</strain>
        <tissue evidence="2">Testis</tissue>
    </source>
</reference>
<dbReference type="Proteomes" id="UP000727407">
    <property type="component" value="Unassembled WGS sequence"/>
</dbReference>
<keyword evidence="3" id="KW-1185">Reference proteome</keyword>
<evidence type="ECO:0000256" key="1">
    <source>
        <dbReference type="SAM" id="SignalP"/>
    </source>
</evidence>